<protein>
    <submittedName>
        <fullName evidence="1">Receptor-like protein kinase 2</fullName>
    </submittedName>
</protein>
<sequence length="104" mass="12044">MEPIDRRIPEGGHIVSWVNQELREKHREFTSILDQQLLQRSSTQIQEMLQVLMVALLCVNPCPEERPTMKDITAMLKEIKHGNEDFKKPNSIKKGLVPNLKAKK</sequence>
<reference evidence="1 2" key="1">
    <citation type="journal article" date="2022" name="Plant J.">
        <title>Chromosome-level genome of Camellia lanceoleosa provides a valuable resource for understanding genome evolution and self-incompatibility.</title>
        <authorList>
            <person name="Gong W."/>
            <person name="Xiao S."/>
            <person name="Wang L."/>
            <person name="Liao Z."/>
            <person name="Chang Y."/>
            <person name="Mo W."/>
            <person name="Hu G."/>
            <person name="Li W."/>
            <person name="Zhao G."/>
            <person name="Zhu H."/>
            <person name="Hu X."/>
            <person name="Ji K."/>
            <person name="Xiang X."/>
            <person name="Song Q."/>
            <person name="Yuan D."/>
            <person name="Jin S."/>
            <person name="Zhang L."/>
        </authorList>
    </citation>
    <scope>NUCLEOTIDE SEQUENCE [LARGE SCALE GENOMIC DNA]</scope>
    <source>
        <strain evidence="1">SQ_2022a</strain>
    </source>
</reference>
<evidence type="ECO:0000313" key="1">
    <source>
        <dbReference type="EMBL" id="KAI7989076.1"/>
    </source>
</evidence>
<keyword evidence="2" id="KW-1185">Reference proteome</keyword>
<organism evidence="1 2">
    <name type="scientific">Camellia lanceoleosa</name>
    <dbReference type="NCBI Taxonomy" id="1840588"/>
    <lineage>
        <taxon>Eukaryota</taxon>
        <taxon>Viridiplantae</taxon>
        <taxon>Streptophyta</taxon>
        <taxon>Embryophyta</taxon>
        <taxon>Tracheophyta</taxon>
        <taxon>Spermatophyta</taxon>
        <taxon>Magnoliopsida</taxon>
        <taxon>eudicotyledons</taxon>
        <taxon>Gunneridae</taxon>
        <taxon>Pentapetalae</taxon>
        <taxon>asterids</taxon>
        <taxon>Ericales</taxon>
        <taxon>Theaceae</taxon>
        <taxon>Camellia</taxon>
    </lineage>
</organism>
<accession>A0ACC0FNR2</accession>
<name>A0ACC0FNR2_9ERIC</name>
<dbReference type="EMBL" id="CM045771">
    <property type="protein sequence ID" value="KAI7989076.1"/>
    <property type="molecule type" value="Genomic_DNA"/>
</dbReference>
<evidence type="ECO:0000313" key="2">
    <source>
        <dbReference type="Proteomes" id="UP001060215"/>
    </source>
</evidence>
<comment type="caution">
    <text evidence="1">The sequence shown here is derived from an EMBL/GenBank/DDBJ whole genome shotgun (WGS) entry which is preliminary data.</text>
</comment>
<gene>
    <name evidence="1" type="ORF">LOK49_LG13G01829</name>
</gene>
<proteinExistence type="predicted"/>
<dbReference type="Proteomes" id="UP001060215">
    <property type="component" value="Chromosome 14"/>
</dbReference>